<feature type="transmembrane region" description="Helical" evidence="1">
    <location>
        <begin position="193"/>
        <end position="214"/>
    </location>
</feature>
<dbReference type="Pfam" id="PF00892">
    <property type="entry name" value="EamA"/>
    <property type="match status" value="2"/>
</dbReference>
<feature type="domain" description="EamA" evidence="2">
    <location>
        <begin position="21"/>
        <end position="153"/>
    </location>
</feature>
<dbReference type="Proteomes" id="UP000009223">
    <property type="component" value="Chromosome"/>
</dbReference>
<dbReference type="InterPro" id="IPR037185">
    <property type="entry name" value="EmrE-like"/>
</dbReference>
<proteinExistence type="predicted"/>
<keyword evidence="1" id="KW-1133">Transmembrane helix</keyword>
<sequence>MSIAMGTPLIYSIPMNQNGKGQVSIAACSILWSTSGLFIKIIPWHPMVIAGFRSLFAALFMIILNSLGASLGGRKTWGKPRLLPFLGAGACYAITMTFFTLANKLTTSANAILLQYSAPIWAAIFGWILAGEKPLRRHWLALGAVILGMLLIFKDGLGGGAFTGDLLAIISGITFGLYSVLARIQGGNPNNPMILSHLLAAAVGVPFIFAAPPALSTPNILAILFLGLIQSGAACTLFSYGIQRVSAVQAMLIAGIEPVFNPVWVLLATGERPTVAALLGGGIIVAAVVLSSIPWGKKLKTA</sequence>
<organism evidence="3 4">
    <name type="scientific">Treponema primitia (strain ATCC BAA-887 / DSM 12427 / ZAS-2)</name>
    <dbReference type="NCBI Taxonomy" id="545694"/>
    <lineage>
        <taxon>Bacteria</taxon>
        <taxon>Pseudomonadati</taxon>
        <taxon>Spirochaetota</taxon>
        <taxon>Spirochaetia</taxon>
        <taxon>Spirochaetales</taxon>
        <taxon>Treponemataceae</taxon>
        <taxon>Treponema</taxon>
    </lineage>
</organism>
<feature type="transmembrane region" description="Helical" evidence="1">
    <location>
        <begin position="159"/>
        <end position="181"/>
    </location>
</feature>
<reference evidence="3 4" key="2">
    <citation type="journal article" date="2011" name="ISME J.">
        <title>RNA-seq reveals cooperative metabolic interactions between two termite-gut spirochete species in co-culture.</title>
        <authorList>
            <person name="Rosenthal A.Z."/>
            <person name="Matson E.G."/>
            <person name="Eldar A."/>
            <person name="Leadbetter J.R."/>
        </authorList>
    </citation>
    <scope>NUCLEOTIDE SEQUENCE [LARGE SCALE GENOMIC DNA]</scope>
    <source>
        <strain evidence="4">ATCC BAA-887 / DSM 12427 / ZAS-2</strain>
    </source>
</reference>
<feature type="transmembrane region" description="Helical" evidence="1">
    <location>
        <begin position="137"/>
        <end position="153"/>
    </location>
</feature>
<dbReference type="PANTHER" id="PTHR22911:SF79">
    <property type="entry name" value="MOBA-LIKE NTP TRANSFERASE DOMAIN-CONTAINING PROTEIN"/>
    <property type="match status" value="1"/>
</dbReference>
<keyword evidence="1" id="KW-0472">Membrane</keyword>
<feature type="transmembrane region" description="Helical" evidence="1">
    <location>
        <begin position="82"/>
        <end position="102"/>
    </location>
</feature>
<keyword evidence="4" id="KW-1185">Reference proteome</keyword>
<feature type="transmembrane region" description="Helical" evidence="1">
    <location>
        <begin position="247"/>
        <end position="269"/>
    </location>
</feature>
<dbReference type="PANTHER" id="PTHR22911">
    <property type="entry name" value="ACYL-MALONYL CONDENSING ENZYME-RELATED"/>
    <property type="match status" value="1"/>
</dbReference>
<reference evidence="4" key="1">
    <citation type="submission" date="2009-12" db="EMBL/GenBank/DDBJ databases">
        <title>Complete sequence of Treponema primitia strain ZAS-2.</title>
        <authorList>
            <person name="Tetu S.G."/>
            <person name="Matson E."/>
            <person name="Ren Q."/>
            <person name="Seshadri R."/>
            <person name="Elbourne L."/>
            <person name="Hassan K.A."/>
            <person name="Durkin A."/>
            <person name="Radune D."/>
            <person name="Mohamoud Y."/>
            <person name="Shay R."/>
            <person name="Jin S."/>
            <person name="Zhang X."/>
            <person name="Lucey K."/>
            <person name="Ballor N.R."/>
            <person name="Ottesen E."/>
            <person name="Rosenthal R."/>
            <person name="Allen A."/>
            <person name="Leadbetter J.R."/>
            <person name="Paulsen I.T."/>
        </authorList>
    </citation>
    <scope>NUCLEOTIDE SEQUENCE [LARGE SCALE GENOMIC DNA]</scope>
    <source>
        <strain evidence="4">ATCC BAA-887 / DSM 12427 / ZAS-2</strain>
    </source>
</reference>
<dbReference type="RefSeq" id="WP_015706800.1">
    <property type="nucleotide sequence ID" value="NC_015578.1"/>
</dbReference>
<dbReference type="EMBL" id="CP001843">
    <property type="protein sequence ID" value="AEF85441.1"/>
    <property type="molecule type" value="Genomic_DNA"/>
</dbReference>
<dbReference type="HOGENOM" id="CLU_033863_17_2_12"/>
<protein>
    <submittedName>
        <fullName evidence="3">Putative membrane protein</fullName>
    </submittedName>
</protein>
<dbReference type="GO" id="GO:0016020">
    <property type="term" value="C:membrane"/>
    <property type="evidence" value="ECO:0007669"/>
    <property type="project" value="InterPro"/>
</dbReference>
<evidence type="ECO:0000313" key="3">
    <source>
        <dbReference type="EMBL" id="AEF85441.1"/>
    </source>
</evidence>
<dbReference type="AlphaFoldDB" id="F5YIX9"/>
<accession>F5YIX9</accession>
<feature type="transmembrane region" description="Helical" evidence="1">
    <location>
        <begin position="108"/>
        <end position="130"/>
    </location>
</feature>
<evidence type="ECO:0000259" key="2">
    <source>
        <dbReference type="Pfam" id="PF00892"/>
    </source>
</evidence>
<evidence type="ECO:0000313" key="4">
    <source>
        <dbReference type="Proteomes" id="UP000009223"/>
    </source>
</evidence>
<dbReference type="STRING" id="545694.TREPR_3493"/>
<evidence type="ECO:0000256" key="1">
    <source>
        <dbReference type="SAM" id="Phobius"/>
    </source>
</evidence>
<dbReference type="SUPFAM" id="SSF103481">
    <property type="entry name" value="Multidrug resistance efflux transporter EmrE"/>
    <property type="match status" value="2"/>
</dbReference>
<feature type="transmembrane region" description="Helical" evidence="1">
    <location>
        <begin position="21"/>
        <end position="42"/>
    </location>
</feature>
<keyword evidence="1" id="KW-0812">Transmembrane</keyword>
<gene>
    <name evidence="3" type="ordered locus">TREPR_3493</name>
</gene>
<feature type="transmembrane region" description="Helical" evidence="1">
    <location>
        <begin position="48"/>
        <end position="70"/>
    </location>
</feature>
<dbReference type="InterPro" id="IPR000620">
    <property type="entry name" value="EamA_dom"/>
</dbReference>
<dbReference type="Gene3D" id="1.10.3730.20">
    <property type="match status" value="1"/>
</dbReference>
<dbReference type="eggNOG" id="COG0697">
    <property type="taxonomic scope" value="Bacteria"/>
</dbReference>
<name>F5YIX9_TREPZ</name>
<feature type="transmembrane region" description="Helical" evidence="1">
    <location>
        <begin position="275"/>
        <end position="296"/>
    </location>
</feature>
<feature type="domain" description="EamA" evidence="2">
    <location>
        <begin position="163"/>
        <end position="292"/>
    </location>
</feature>
<dbReference type="KEGG" id="tpi:TREPR_3493"/>
<feature type="transmembrane region" description="Helical" evidence="1">
    <location>
        <begin position="220"/>
        <end position="240"/>
    </location>
</feature>